<dbReference type="PANTHER" id="PTHR46098:SF1">
    <property type="entry name" value="TRNA (CYTOSINE(38)-C(5))-METHYLTRANSFERASE"/>
    <property type="match status" value="1"/>
</dbReference>
<dbReference type="InterPro" id="IPR050750">
    <property type="entry name" value="C5-MTase"/>
</dbReference>
<dbReference type="Pfam" id="PF00145">
    <property type="entry name" value="DNA_methylase"/>
    <property type="match status" value="1"/>
</dbReference>
<dbReference type="Gene3D" id="3.40.50.150">
    <property type="entry name" value="Vaccinia Virus protein VP39"/>
    <property type="match status" value="1"/>
</dbReference>
<accession>A0A654KJE6</accession>
<name>A0A654KJE6_TAYEM</name>
<dbReference type="EMBL" id="CP002456">
    <property type="protein sequence ID" value="ADU92474.1"/>
    <property type="molecule type" value="Genomic_DNA"/>
</dbReference>
<dbReference type="GO" id="GO:0032259">
    <property type="term" value="P:methylation"/>
    <property type="evidence" value="ECO:0007669"/>
    <property type="project" value="UniProtKB-KW"/>
</dbReference>
<proteinExistence type="inferred from homology"/>
<evidence type="ECO:0000256" key="3">
    <source>
        <dbReference type="ARBA" id="ARBA00022679"/>
    </source>
</evidence>
<comment type="catalytic activity">
    <reaction evidence="6">
        <text>a 2'-deoxycytidine in DNA + S-adenosyl-L-methionine = a 5-methyl-2'-deoxycytidine in DNA + S-adenosyl-L-homocysteine + H(+)</text>
        <dbReference type="Rhea" id="RHEA:13681"/>
        <dbReference type="Rhea" id="RHEA-COMP:11369"/>
        <dbReference type="Rhea" id="RHEA-COMP:11370"/>
        <dbReference type="ChEBI" id="CHEBI:15378"/>
        <dbReference type="ChEBI" id="CHEBI:57856"/>
        <dbReference type="ChEBI" id="CHEBI:59789"/>
        <dbReference type="ChEBI" id="CHEBI:85452"/>
        <dbReference type="ChEBI" id="CHEBI:85454"/>
        <dbReference type="EC" id="2.1.1.37"/>
    </reaction>
</comment>
<dbReference type="SUPFAM" id="SSF53335">
    <property type="entry name" value="S-adenosyl-L-methionine-dependent methyltransferases"/>
    <property type="match status" value="1"/>
</dbReference>
<protein>
    <recommendedName>
        <fullName evidence="1">DNA (cytosine-5-)-methyltransferase</fullName>
        <ecNumber evidence="1">2.1.1.37</ecNumber>
    </recommendedName>
</protein>
<evidence type="ECO:0000313" key="9">
    <source>
        <dbReference type="EMBL" id="ADU92474.1"/>
    </source>
</evidence>
<keyword evidence="5" id="KW-0680">Restriction system</keyword>
<dbReference type="GO" id="GO:0003886">
    <property type="term" value="F:DNA (cytosine-5-)-methyltransferase activity"/>
    <property type="evidence" value="ECO:0007669"/>
    <property type="project" value="UniProtKB-EC"/>
</dbReference>
<dbReference type="NCBIfam" id="TIGR00675">
    <property type="entry name" value="dcm"/>
    <property type="match status" value="1"/>
</dbReference>
<keyword evidence="2 7" id="KW-0489">Methyltransferase</keyword>
<dbReference type="AlphaFoldDB" id="A0A654KJE6"/>
<evidence type="ECO:0000256" key="8">
    <source>
        <dbReference type="RuleBase" id="RU000416"/>
    </source>
</evidence>
<dbReference type="PRINTS" id="PR00105">
    <property type="entry name" value="C5METTRFRASE"/>
</dbReference>
<evidence type="ECO:0000256" key="7">
    <source>
        <dbReference type="PROSITE-ProRule" id="PRU01016"/>
    </source>
</evidence>
<dbReference type="InterPro" id="IPR029063">
    <property type="entry name" value="SAM-dependent_MTases_sf"/>
</dbReference>
<sequence length="339" mass="38720">MIHIANFPLWGFTFSDLFAGMGGFRVAFESLGAKCVFSCENNTFAKETYWINFKELTYDDIYTIPMDIVPDHDIMCAGFPPETISLSALGRNINEIRDSLFFATIRYVQAKRPKVVFLDNLYTLYSSNCGNTHKVIKNTFEKIGYVFYSKLLNSMDYGLPLNRLRVYMIAIRKDVNTREFEFPKPIPLTSYLEDYLLPDSETEHLVYKGDGIRFIRPEPESYVKELYKIAEYSSGRMIEGRAGEKIFSPKGLASTIGISKAKPFTYTDAYLINGKIRTLHPRECARILGYPDSFKLNPDTKQAYIQLANSVVVDIAKLIGNEVAKALDLSFERKIPDNH</sequence>
<dbReference type="EC" id="2.1.1.37" evidence="1"/>
<evidence type="ECO:0000256" key="5">
    <source>
        <dbReference type="ARBA" id="ARBA00022747"/>
    </source>
</evidence>
<keyword evidence="4 7" id="KW-0949">S-adenosyl-L-methionine</keyword>
<comment type="similarity">
    <text evidence="7 8">Belongs to the class I-like SAM-binding methyltransferase superfamily. C5-methyltransferase family.</text>
</comment>
<evidence type="ECO:0000256" key="4">
    <source>
        <dbReference type="ARBA" id="ARBA00022691"/>
    </source>
</evidence>
<evidence type="ECO:0000313" key="10">
    <source>
        <dbReference type="Proteomes" id="UP000007472"/>
    </source>
</evidence>
<organism evidence="9 10">
    <name type="scientific">Taylorella equigenitalis (strain MCE9)</name>
    <dbReference type="NCBI Taxonomy" id="937774"/>
    <lineage>
        <taxon>Bacteria</taxon>
        <taxon>Pseudomonadati</taxon>
        <taxon>Pseudomonadota</taxon>
        <taxon>Betaproteobacteria</taxon>
        <taxon>Burkholderiales</taxon>
        <taxon>Alcaligenaceae</taxon>
        <taxon>Taylorella</taxon>
    </lineage>
</organism>
<comment type="caution">
    <text evidence="7">Lacks conserved residue(s) required for the propagation of feature annotation.</text>
</comment>
<dbReference type="REBASE" id="31757">
    <property type="entry name" value="M1.TeqORF1562P"/>
</dbReference>
<evidence type="ECO:0000256" key="2">
    <source>
        <dbReference type="ARBA" id="ARBA00022603"/>
    </source>
</evidence>
<reference evidence="9 10" key="1">
    <citation type="journal article" date="2011" name="J. Bacteriol.">
        <title>Genome sequence of Taylorella equigenitalis MCE9, the causative agent of contagious equine metritis.</title>
        <authorList>
            <person name="Hebert L."/>
            <person name="Moumen B."/>
            <person name="Duquesne F."/>
            <person name="Breuil M.F."/>
            <person name="Laugier C."/>
            <person name="Batto J.M."/>
            <person name="Renault P."/>
            <person name="Petry S."/>
        </authorList>
    </citation>
    <scope>NUCLEOTIDE SEQUENCE [LARGE SCALE GENOMIC DNA]</scope>
    <source>
        <strain evidence="9 10">MCE9</strain>
    </source>
</reference>
<gene>
    <name evidence="9" type="ordered locus">TEQUI_1562</name>
</gene>
<evidence type="ECO:0000256" key="1">
    <source>
        <dbReference type="ARBA" id="ARBA00011975"/>
    </source>
</evidence>
<dbReference type="Gene3D" id="3.90.120.10">
    <property type="entry name" value="DNA Methylase, subunit A, domain 2"/>
    <property type="match status" value="1"/>
</dbReference>
<evidence type="ECO:0000256" key="6">
    <source>
        <dbReference type="ARBA" id="ARBA00047422"/>
    </source>
</evidence>
<keyword evidence="3 7" id="KW-0808">Transferase</keyword>
<dbReference type="GO" id="GO:0009307">
    <property type="term" value="P:DNA restriction-modification system"/>
    <property type="evidence" value="ECO:0007669"/>
    <property type="project" value="UniProtKB-KW"/>
</dbReference>
<dbReference type="KEGG" id="teq:TEQUI_1562"/>
<dbReference type="PANTHER" id="PTHR46098">
    <property type="entry name" value="TRNA (CYTOSINE(38)-C(5))-METHYLTRANSFERASE"/>
    <property type="match status" value="1"/>
</dbReference>
<dbReference type="PROSITE" id="PS51679">
    <property type="entry name" value="SAM_MT_C5"/>
    <property type="match status" value="1"/>
</dbReference>
<dbReference type="Proteomes" id="UP000007472">
    <property type="component" value="Chromosome"/>
</dbReference>
<dbReference type="InterPro" id="IPR001525">
    <property type="entry name" value="C5_MeTfrase"/>
</dbReference>